<comment type="caution">
    <text evidence="11">The sequence shown here is derived from an EMBL/GenBank/DDBJ whole genome shotgun (WGS) entry which is preliminary data.</text>
</comment>
<feature type="compositionally biased region" description="Pro residues" evidence="7">
    <location>
        <begin position="1421"/>
        <end position="1441"/>
    </location>
</feature>
<dbReference type="InterPro" id="IPR047108">
    <property type="entry name" value="Plk4-like_POLO_box_2_sf"/>
</dbReference>
<evidence type="ECO:0000256" key="1">
    <source>
        <dbReference type="ARBA" id="ARBA00022527"/>
    </source>
</evidence>
<dbReference type="PANTHER" id="PTHR24350">
    <property type="entry name" value="SERINE/THREONINE-PROTEIN KINASE IAL-RELATED"/>
    <property type="match status" value="1"/>
</dbReference>
<feature type="compositionally biased region" description="Low complexity" evidence="7">
    <location>
        <begin position="1059"/>
        <end position="1077"/>
    </location>
</feature>
<feature type="compositionally biased region" description="Pro residues" evidence="7">
    <location>
        <begin position="994"/>
        <end position="1016"/>
    </location>
</feature>
<feature type="compositionally biased region" description="Pro residues" evidence="7">
    <location>
        <begin position="788"/>
        <end position="800"/>
    </location>
</feature>
<sequence length="2082" mass="216051">MKRVGNVRLEEHVDVRIVIEDELEFFEESGNVFETRAFSNLQRINMTLVQGKPVSDEAEKRRANQTLSLSASFEGAHCFRASSASSRAFKKLSAEPGTGKASLAHYRLSGLLGKGGFSRVYEAEDVRTGQRCAIKKIDKSLILAKKCIEYVHREIEIQGQLNHPNLVRLQESFEEADSICLVMELCSRGKVYHHLKSKGRFLDPEARFFFRQLCHGLAYLHHRDIIHRDLKLSNLLLTEDYTLKISDFGLAAYGSLEHHTICGTLPYLSPEIVNGEGHGMATDMWSLGIVLFQFLTGSPPFPDQSEQATRSLISEGHAPLPPLPTDITPLARNLLGRLLERDPERRITIDEVQSHPWVNATDLAMPGEYLPPPVAPRPRTQSAPPVGWRPSYEGGALPVGEENRVAAVPAGVGQTKTPVRGEAVREPLVNITPPSALDSPAPPAGNGDSRSPQGGGSHHRTAGESPRGQQAGVVPGGTPPAWRLACRVASGLAIPPAHGRGRRDVPTGQRLGPPPTRSRRPAIAASPPESPLALALLRLSPSGADAAEAEAGNLFSPTRQWPSTMASPARPSPRSPPSPPRQPPPPGRVSQYPPSPSPHNPLATPRVAVETPSVSQTRQAAPPPVPSPVTGYLPSPSTIHLARRPAPVPAPGAVATTPPEMSPSPTRGGYSLAGPAEPSFAMPAPLEHPARQAPPDHLPADEPAPAPAPEPHHPSPSGKGPTPVRTSPPGPQQQQQQQRTSPRPPLHPPPSPLPPTPRGPAPVDPSATSTPRAAPAGPHAASTGGRPAAPPTPGSPPPSCTPQATTPTQIFIITPDSLGRPAVPLGPPATSPAGISTPALALGPVPLPRLAALDRGEADQQATRAQPRAASGCVPPAALSTSPGRPCLIAPVAPPDRPRSAGAESTDGRPTARLAGVPRLGAATPAASVPPRSSPAAGQAAIPPAMQASLATQSPPQPRGPADPPSSPRVSQPPAQSASPRPITPPASSATVRPQPPPPTPGTPPPTPGTPPPLAPRPRGQPVAPPLGSESPFADIPRALSDEDTTTRLSPAARGPTRALAPDAATPPEAAPLSALQTPPSAAAALLPLRLRALESPTASPPPLLPSRRGATAWPPPHTRRLPTTCPQVDDDLEGDGGPPQGDSPTEAPEAPPPVPIPEPAHPALPTPLTPPSPAPAPAPVDSLTPRQQQTPHGDGGRHRPRAKSTPPPMSRFCPPPEADLPPPPSPEDEEDEAIPRETPTTTTTTTHPPLGSTHPPPPHGSTFPMLPADLPTGFPLAEDESTLPALPSRSMGVMAAAAAWRLQQGADPERDDGGSEGDGDSSTVSGLQAARLAPGRGAARPHRPPGATSPPRPHRVLQQGRGGDDTDVKRSRSPPAAAAAAAAAPPPSGDGASTDGAWSPPRTPPGAANPSTTGPSTPSDLPPPDGQAPPEGPGPVPPAAPSDAESARGQQPHAQPDQPHTASRSNPSASDSPLAGAMTPTGPPRAAASPRVPAADPNNPAASCSLSPLICPGASPPGEPGDRLRPQPPSALLAAGASETALWSSMASSAWPTLGGSLRSSALMELSAAASPPSPPGGAGGVVVEPEPPLGPSASPPVGRHAPGLAAGTTGGRATTAPTAPPTAMSSSLITSSCFSRPSSFLPSPSRGPAAAPAAPAAASPATPVARPSPERPPSGPAGPLLTRPPPQQQRRSPPGPLRGVPIPGLAAPPAPAPTPAHTPPPAPAPAPTPACSATPPGRRAGDAQDGDQRGEGPWTTTGQQPQGDDNHDEEAAGLPTRRQQQQQPPQRAALPALAQEVLRPIDTAGLPAFSHQGARCLFTLKPSGSLVMRVAPNRHVMAIAPGGTKVQFRRGQTRTIHTFPLAALPACLHPWYRQASRFVEHLRSLVPRVIYHSDQATSMLMSNPPHPDFLVRWYAPGSEGCYVTTRYRHHTQYLHITVPGQATTVLRNRPGQPAPHASTLPEPQRTLALHAAQCKCRCVEIERRVNVRMQQLQAQQSQSPSSPMGAPTQSASPSRQSPRFPVEVDGREGRCLARSIEPRVVETVEAIGMVVPSPPRRQSSPTRRSEQRARSAPPAERNGS</sequence>
<dbReference type="InterPro" id="IPR000719">
    <property type="entry name" value="Prot_kinase_dom"/>
</dbReference>
<proteinExistence type="predicted"/>
<dbReference type="PROSITE" id="PS50011">
    <property type="entry name" value="PROTEIN_KINASE_DOM"/>
    <property type="match status" value="1"/>
</dbReference>
<dbReference type="InterPro" id="IPR033699">
    <property type="entry name" value="POLO_box_Plk4_1"/>
</dbReference>
<dbReference type="PROSITE" id="PS00108">
    <property type="entry name" value="PROTEIN_KINASE_ST"/>
    <property type="match status" value="1"/>
</dbReference>
<reference evidence="11" key="1">
    <citation type="journal article" date="2022" name="bioRxiv">
        <title>Genomics of Preaxostyla Flagellates Illuminates Evolutionary Transitions and the Path Towards Mitochondrial Loss.</title>
        <authorList>
            <person name="Novak L.V.F."/>
            <person name="Treitli S.C."/>
            <person name="Pyrih J."/>
            <person name="Halakuc P."/>
            <person name="Pipaliya S.V."/>
            <person name="Vacek V."/>
            <person name="Brzon O."/>
            <person name="Soukal P."/>
            <person name="Eme L."/>
            <person name="Dacks J.B."/>
            <person name="Karnkowska A."/>
            <person name="Elias M."/>
            <person name="Hampl V."/>
        </authorList>
    </citation>
    <scope>NUCLEOTIDE SEQUENCE</scope>
    <source>
        <strain evidence="11">RCP-MX</strain>
    </source>
</reference>
<keyword evidence="4 11" id="KW-0418">Kinase</keyword>
<dbReference type="Gene3D" id="1.10.510.10">
    <property type="entry name" value="Transferase(Phosphotransferase) domain 1"/>
    <property type="match status" value="1"/>
</dbReference>
<feature type="compositionally biased region" description="Low complexity" evidence="7">
    <location>
        <begin position="1633"/>
        <end position="1669"/>
    </location>
</feature>
<dbReference type="InterPro" id="IPR017441">
    <property type="entry name" value="Protein_kinase_ATP_BS"/>
</dbReference>
<dbReference type="Pfam" id="PF00069">
    <property type="entry name" value="Pkinase"/>
    <property type="match status" value="1"/>
</dbReference>
<feature type="region of interest" description="Disordered" evidence="7">
    <location>
        <begin position="854"/>
        <end position="1077"/>
    </location>
</feature>
<keyword evidence="2" id="KW-0808">Transferase</keyword>
<evidence type="ECO:0000313" key="12">
    <source>
        <dbReference type="Proteomes" id="UP001141327"/>
    </source>
</evidence>
<feature type="compositionally biased region" description="Polar residues" evidence="7">
    <location>
        <begin position="1756"/>
        <end position="1765"/>
    </location>
</feature>
<dbReference type="CDD" id="cd14003">
    <property type="entry name" value="STKc_AMPK-like"/>
    <property type="match status" value="1"/>
</dbReference>
<feature type="compositionally biased region" description="Pro residues" evidence="7">
    <location>
        <begin position="955"/>
        <end position="967"/>
    </location>
</feature>
<feature type="compositionally biased region" description="Pro residues" evidence="7">
    <location>
        <begin position="1587"/>
        <end position="1596"/>
    </location>
</feature>
<keyword evidence="5 6" id="KW-0067">ATP-binding</keyword>
<name>A0ABQ8UQN6_9EUKA</name>
<feature type="region of interest" description="Disordered" evidence="7">
    <location>
        <begin position="1094"/>
        <end position="1289"/>
    </location>
</feature>
<dbReference type="Gene3D" id="3.30.1120.130">
    <property type="match status" value="1"/>
</dbReference>
<feature type="compositionally biased region" description="Low complexity" evidence="7">
    <location>
        <begin position="1375"/>
        <end position="1384"/>
    </location>
</feature>
<feature type="domain" description="Protein kinase" evidence="8">
    <location>
        <begin position="106"/>
        <end position="358"/>
    </location>
</feature>
<evidence type="ECO:0000259" key="10">
    <source>
        <dbReference type="PROSITE" id="PS51985"/>
    </source>
</evidence>
<feature type="compositionally biased region" description="Polar residues" evidence="7">
    <location>
        <begin position="2009"/>
        <end position="2019"/>
    </location>
</feature>
<organism evidence="11 12">
    <name type="scientific">Paratrimastix pyriformis</name>
    <dbReference type="NCBI Taxonomy" id="342808"/>
    <lineage>
        <taxon>Eukaryota</taxon>
        <taxon>Metamonada</taxon>
        <taxon>Preaxostyla</taxon>
        <taxon>Paratrimastigidae</taxon>
        <taxon>Paratrimastix</taxon>
    </lineage>
</organism>
<dbReference type="PROSITE" id="PS51985">
    <property type="entry name" value="CPB2"/>
    <property type="match status" value="1"/>
</dbReference>
<accession>A0ABQ8UQN6</accession>
<feature type="compositionally biased region" description="Pro residues" evidence="7">
    <location>
        <begin position="1150"/>
        <end position="1179"/>
    </location>
</feature>
<evidence type="ECO:0000256" key="7">
    <source>
        <dbReference type="SAM" id="MobiDB-lite"/>
    </source>
</evidence>
<feature type="compositionally biased region" description="Low complexity" evidence="7">
    <location>
        <begin position="1485"/>
        <end position="1498"/>
    </location>
</feature>
<feature type="region of interest" description="Disordered" evidence="7">
    <location>
        <begin position="494"/>
        <end position="529"/>
    </location>
</feature>
<feature type="compositionally biased region" description="Polar residues" evidence="7">
    <location>
        <begin position="1410"/>
        <end position="1420"/>
    </location>
</feature>
<feature type="region of interest" description="Disordered" evidence="7">
    <location>
        <begin position="1567"/>
        <end position="1791"/>
    </location>
</feature>
<feature type="domain" description="Cryptic POLO box 2 (CPB2)" evidence="10">
    <location>
        <begin position="1888"/>
        <end position="2015"/>
    </location>
</feature>
<feature type="compositionally biased region" description="Pro residues" evidence="7">
    <location>
        <begin position="570"/>
        <end position="599"/>
    </location>
</feature>
<feature type="compositionally biased region" description="Pro residues" evidence="7">
    <location>
        <begin position="1672"/>
        <end position="1689"/>
    </location>
</feature>
<dbReference type="EMBL" id="JAPMOS010000007">
    <property type="protein sequence ID" value="KAJ4461469.1"/>
    <property type="molecule type" value="Genomic_DNA"/>
</dbReference>
<feature type="compositionally biased region" description="Basic and acidic residues" evidence="7">
    <location>
        <begin position="2024"/>
        <end position="2044"/>
    </location>
</feature>
<keyword evidence="3 6" id="KW-0547">Nucleotide-binding</keyword>
<evidence type="ECO:0000256" key="4">
    <source>
        <dbReference type="ARBA" id="ARBA00022777"/>
    </source>
</evidence>
<feature type="compositionally biased region" description="Pro residues" evidence="7">
    <location>
        <begin position="742"/>
        <end position="763"/>
    </location>
</feature>
<feature type="compositionally biased region" description="Low complexity" evidence="7">
    <location>
        <begin position="765"/>
        <end position="787"/>
    </location>
</feature>
<feature type="region of interest" description="Disordered" evidence="7">
    <location>
        <begin position="370"/>
        <end position="395"/>
    </location>
</feature>
<protein>
    <submittedName>
        <fullName evidence="11">Serine/threonine-protein kinase ark1</fullName>
    </submittedName>
</protein>
<feature type="region of interest" description="Disordered" evidence="7">
    <location>
        <begin position="413"/>
        <end position="478"/>
    </location>
</feature>
<feature type="compositionally biased region" description="Low complexity" evidence="7">
    <location>
        <begin position="1321"/>
        <end position="1339"/>
    </location>
</feature>
<gene>
    <name evidence="11" type="ORF">PAPYR_2040</name>
</gene>
<dbReference type="SUPFAM" id="SSF56112">
    <property type="entry name" value="Protein kinase-like (PK-like)"/>
    <property type="match status" value="1"/>
</dbReference>
<evidence type="ECO:0000256" key="3">
    <source>
        <dbReference type="ARBA" id="ARBA00022741"/>
    </source>
</evidence>
<dbReference type="InterPro" id="IPR033698">
    <property type="entry name" value="POLO_box_Plk4_2"/>
</dbReference>
<feature type="compositionally biased region" description="Low complexity" evidence="7">
    <location>
        <begin position="1992"/>
        <end position="2004"/>
    </location>
</feature>
<dbReference type="Pfam" id="PF18409">
    <property type="entry name" value="Plk4_PB2"/>
    <property type="match status" value="1"/>
</dbReference>
<evidence type="ECO:0000256" key="2">
    <source>
        <dbReference type="ARBA" id="ARBA00022679"/>
    </source>
</evidence>
<feature type="compositionally biased region" description="Pro residues" evidence="7">
    <location>
        <begin position="1708"/>
        <end position="1730"/>
    </location>
</feature>
<keyword evidence="1" id="KW-0723">Serine/threonine-protein kinase</keyword>
<dbReference type="PROSITE" id="PS51984">
    <property type="entry name" value="CPB1"/>
    <property type="match status" value="1"/>
</dbReference>
<feature type="binding site" evidence="6">
    <location>
        <position position="136"/>
    </location>
    <ligand>
        <name>ATP</name>
        <dbReference type="ChEBI" id="CHEBI:30616"/>
    </ligand>
</feature>
<feature type="compositionally biased region" description="Polar residues" evidence="7">
    <location>
        <begin position="1449"/>
        <end position="1472"/>
    </location>
</feature>
<evidence type="ECO:0000313" key="11">
    <source>
        <dbReference type="EMBL" id="KAJ4461469.1"/>
    </source>
</evidence>
<feature type="compositionally biased region" description="Low complexity" evidence="7">
    <location>
        <begin position="922"/>
        <end position="937"/>
    </location>
</feature>
<feature type="domain" description="Cryptic POLO box 1 (CPB1)" evidence="9">
    <location>
        <begin position="1795"/>
        <end position="1887"/>
    </location>
</feature>
<dbReference type="InterPro" id="IPR008271">
    <property type="entry name" value="Ser/Thr_kinase_AS"/>
</dbReference>
<feature type="compositionally biased region" description="Low complexity" evidence="7">
    <location>
        <begin position="1597"/>
        <end position="1625"/>
    </location>
</feature>
<feature type="compositionally biased region" description="Basic and acidic residues" evidence="7">
    <location>
        <begin position="1741"/>
        <end position="1752"/>
    </location>
</feature>
<keyword evidence="12" id="KW-1185">Reference proteome</keyword>
<evidence type="ECO:0000259" key="8">
    <source>
        <dbReference type="PROSITE" id="PS50011"/>
    </source>
</evidence>
<feature type="compositionally biased region" description="Low complexity" evidence="7">
    <location>
        <begin position="968"/>
        <end position="981"/>
    </location>
</feature>
<dbReference type="SMART" id="SM00220">
    <property type="entry name" value="S_TKc"/>
    <property type="match status" value="1"/>
</dbReference>
<dbReference type="InterPro" id="IPR030616">
    <property type="entry name" value="Aur-like"/>
</dbReference>
<feature type="compositionally biased region" description="Low complexity" evidence="7">
    <location>
        <begin position="1776"/>
        <end position="1791"/>
    </location>
</feature>
<evidence type="ECO:0000256" key="5">
    <source>
        <dbReference type="ARBA" id="ARBA00022840"/>
    </source>
</evidence>
<feature type="region of interest" description="Disordered" evidence="7">
    <location>
        <begin position="1301"/>
        <end position="1534"/>
    </location>
</feature>
<feature type="region of interest" description="Disordered" evidence="7">
    <location>
        <begin position="544"/>
        <end position="842"/>
    </location>
</feature>
<feature type="compositionally biased region" description="Polar residues" evidence="7">
    <location>
        <begin position="555"/>
        <end position="566"/>
    </location>
</feature>
<dbReference type="GO" id="GO:0016301">
    <property type="term" value="F:kinase activity"/>
    <property type="evidence" value="ECO:0007669"/>
    <property type="project" value="UniProtKB-KW"/>
</dbReference>
<feature type="region of interest" description="Disordered" evidence="7">
    <location>
        <begin position="1992"/>
        <end position="2082"/>
    </location>
</feature>
<dbReference type="InterPro" id="IPR011009">
    <property type="entry name" value="Kinase-like_dom_sf"/>
</dbReference>
<dbReference type="Proteomes" id="UP001141327">
    <property type="component" value="Unassembled WGS sequence"/>
</dbReference>
<feature type="compositionally biased region" description="Low complexity" evidence="7">
    <location>
        <begin position="732"/>
        <end position="741"/>
    </location>
</feature>
<feature type="compositionally biased region" description="Low complexity" evidence="7">
    <location>
        <begin position="1239"/>
        <end position="1254"/>
    </location>
</feature>
<evidence type="ECO:0000256" key="6">
    <source>
        <dbReference type="PROSITE-ProRule" id="PRU10141"/>
    </source>
</evidence>
<evidence type="ECO:0000259" key="9">
    <source>
        <dbReference type="PROSITE" id="PS51984"/>
    </source>
</evidence>
<dbReference type="PROSITE" id="PS00107">
    <property type="entry name" value="PROTEIN_KINASE_ATP"/>
    <property type="match status" value="1"/>
</dbReference>
<feature type="compositionally biased region" description="Pro residues" evidence="7">
    <location>
        <begin position="1206"/>
        <end position="1226"/>
    </location>
</feature>